<sequence length="980" mass="109817">MSSHHTIDESEILNPQAIKTAVTYEQVKPSNVTCSKLATQLDDHSHLNGQTNSSSKLKSWETTLEKAINAIVSIKSNCVRNFDTQHSGEYGGTGFVVDKERGIILSNRHIVSPGPIVAQATFINYEEVELQPIYRDPIHDFGFLKFDPSKIKFLDLVQIPLEPERAKVGIEIRVAGNDSGEKLSILAGTLARLDPPEYGIGYYNDFNTFYFQAASGTSGGSSGSPVLDIEGNAVALNAGCYVQTSSSFYLPLDRAKRALKYIQEGKHVPRGTLQAEFEYKSYDELHRLGLGSNIEQEVREKFPDETGLLVVHKVLPKGPSDGLLIPGDIIIRANKEMITNFNHLFSIIDDSIGEEIELTICRGKDQMDLKLKIQDLHSITPDRFVEVGGGIIHELSYQLAYSYSLPVQGPYIASSGFMFDNASAWSYNVIVSVNNIPTPNLDAFIEVMKDLPDGFRVSLRFHDISNIHKEKVTIMYVDRYWNKFRIAVRDDNTGLWNYEEIPPPKTIYSYKPDTARIPILNESLHPSGKVWPSFVKIECYLPYLIDGISYSRDKNERQSLNVPFGVGVVISTEPPLIVCDRDALPISIGNIFITFANSIIIPGKLLYIHPMYNYVILTYDKTLLGDTIVKAIELSDKDLEQGDSVYLIGFCEDYLPEVKKTVVSKIINVKVTEHNPPRWRAINVEGIKVDDPITKGGVLCDADGIVQGLWLIYSAQENNFICGLQISLVKPTLELLKRGELPKLRGLNVEFCTMRLVKAKFLGLSGEWIRKFESIPNSKNSCLYILNILDTTSPAGELLKVGDIVLTINGDIITRMRDLPAAFHYSEELIFRDGKEVNVKVGTTPYYGKETTRIIGWSGALIQTPNKAVLEQVRKVPTGVYVSCKMYGSPADASLISGVWIAEIQGRKVSDLDTFLEAINAYEEEMKEQANENGRYVRIKTIDRTNVTKVITMKLDPHYWSTWQLVEDEGSTKGWKYVEN</sequence>
<organism evidence="2 3">
    <name type="scientific">Funneliformis geosporum</name>
    <dbReference type="NCBI Taxonomy" id="1117311"/>
    <lineage>
        <taxon>Eukaryota</taxon>
        <taxon>Fungi</taxon>
        <taxon>Fungi incertae sedis</taxon>
        <taxon>Mucoromycota</taxon>
        <taxon>Glomeromycotina</taxon>
        <taxon>Glomeromycetes</taxon>
        <taxon>Glomerales</taxon>
        <taxon>Glomeraceae</taxon>
        <taxon>Funneliformis</taxon>
    </lineage>
</organism>
<evidence type="ECO:0000313" key="2">
    <source>
        <dbReference type="EMBL" id="CAI2172404.1"/>
    </source>
</evidence>
<name>A0A9W4SL44_9GLOM</name>
<dbReference type="InterPro" id="IPR009003">
    <property type="entry name" value="Peptidase_S1_PA"/>
</dbReference>
<dbReference type="Gene3D" id="2.40.10.120">
    <property type="match status" value="2"/>
</dbReference>
<dbReference type="AlphaFoldDB" id="A0A9W4SL44"/>
<evidence type="ECO:0000259" key="1">
    <source>
        <dbReference type="SMART" id="SM00228"/>
    </source>
</evidence>
<feature type="domain" description="PDZ" evidence="1">
    <location>
        <begin position="288"/>
        <end position="364"/>
    </location>
</feature>
<feature type="domain" description="PDZ" evidence="1">
    <location>
        <begin position="856"/>
        <end position="945"/>
    </location>
</feature>
<dbReference type="Pfam" id="PF13365">
    <property type="entry name" value="Trypsin_2"/>
    <property type="match status" value="1"/>
</dbReference>
<dbReference type="EMBL" id="CAMKVN010000937">
    <property type="protein sequence ID" value="CAI2172404.1"/>
    <property type="molecule type" value="Genomic_DNA"/>
</dbReference>
<dbReference type="OrthoDB" id="4217619at2759"/>
<dbReference type="InterPro" id="IPR036034">
    <property type="entry name" value="PDZ_sf"/>
</dbReference>
<dbReference type="PANTHER" id="PTHR46366">
    <property type="entry name" value="PRO-APOPTOTIC SERINE PROTEASE NMA111"/>
    <property type="match status" value="1"/>
</dbReference>
<dbReference type="Pfam" id="PF12812">
    <property type="entry name" value="PDZ_1"/>
    <property type="match status" value="1"/>
</dbReference>
<dbReference type="Proteomes" id="UP001153678">
    <property type="component" value="Unassembled WGS sequence"/>
</dbReference>
<keyword evidence="3" id="KW-1185">Reference proteome</keyword>
<dbReference type="SMART" id="SM00228">
    <property type="entry name" value="PDZ"/>
    <property type="match status" value="2"/>
</dbReference>
<proteinExistence type="predicted"/>
<gene>
    <name evidence="2" type="ORF">FWILDA_LOCUS5561</name>
</gene>
<dbReference type="InterPro" id="IPR001478">
    <property type="entry name" value="PDZ"/>
</dbReference>
<accession>A0A9W4SL44</accession>
<comment type="caution">
    <text evidence="2">The sequence shown here is derived from an EMBL/GenBank/DDBJ whole genome shotgun (WGS) entry which is preliminary data.</text>
</comment>
<dbReference type="SUPFAM" id="SSF50156">
    <property type="entry name" value="PDZ domain-like"/>
    <property type="match status" value="3"/>
</dbReference>
<dbReference type="PANTHER" id="PTHR46366:SF1">
    <property type="entry name" value="PDZ DOMAIN-CONTAINING PROTEIN C1685.05"/>
    <property type="match status" value="1"/>
</dbReference>
<reference evidence="2" key="1">
    <citation type="submission" date="2022-08" db="EMBL/GenBank/DDBJ databases">
        <authorList>
            <person name="Kallberg Y."/>
            <person name="Tangrot J."/>
            <person name="Rosling A."/>
        </authorList>
    </citation>
    <scope>NUCLEOTIDE SEQUENCE</scope>
    <source>
        <strain evidence="2">Wild A</strain>
    </source>
</reference>
<dbReference type="CDD" id="cd06719">
    <property type="entry name" value="PDZ2-4_Nma111p-like"/>
    <property type="match status" value="1"/>
</dbReference>
<dbReference type="InterPro" id="IPR025926">
    <property type="entry name" value="PDZ-like_dom"/>
</dbReference>
<dbReference type="SUPFAM" id="SSF50494">
    <property type="entry name" value="Trypsin-like serine proteases"/>
    <property type="match status" value="2"/>
</dbReference>
<protein>
    <submittedName>
        <fullName evidence="2">14126_t:CDS:1</fullName>
    </submittedName>
</protein>
<evidence type="ECO:0000313" key="3">
    <source>
        <dbReference type="Proteomes" id="UP001153678"/>
    </source>
</evidence>
<dbReference type="Gene3D" id="2.30.42.10">
    <property type="match status" value="2"/>
</dbReference>